<name>A0A9Q1JJX3_9CARY</name>
<protein>
    <submittedName>
        <fullName evidence="2">Uncharacterized protein</fullName>
    </submittedName>
</protein>
<proteinExistence type="predicted"/>
<keyword evidence="3" id="KW-1185">Reference proteome</keyword>
<evidence type="ECO:0000313" key="3">
    <source>
        <dbReference type="Proteomes" id="UP001153076"/>
    </source>
</evidence>
<dbReference type="AlphaFoldDB" id="A0A9Q1JJX3"/>
<evidence type="ECO:0000313" key="2">
    <source>
        <dbReference type="EMBL" id="KAJ8428357.1"/>
    </source>
</evidence>
<organism evidence="2 3">
    <name type="scientific">Carnegiea gigantea</name>
    <dbReference type="NCBI Taxonomy" id="171969"/>
    <lineage>
        <taxon>Eukaryota</taxon>
        <taxon>Viridiplantae</taxon>
        <taxon>Streptophyta</taxon>
        <taxon>Embryophyta</taxon>
        <taxon>Tracheophyta</taxon>
        <taxon>Spermatophyta</taxon>
        <taxon>Magnoliopsida</taxon>
        <taxon>eudicotyledons</taxon>
        <taxon>Gunneridae</taxon>
        <taxon>Pentapetalae</taxon>
        <taxon>Caryophyllales</taxon>
        <taxon>Cactineae</taxon>
        <taxon>Cactaceae</taxon>
        <taxon>Cactoideae</taxon>
        <taxon>Echinocereeae</taxon>
        <taxon>Carnegiea</taxon>
    </lineage>
</organism>
<accession>A0A9Q1JJX3</accession>
<sequence length="191" mass="22298">MDKNSKEILCYIYIIRSMNDDDFFLILKSLVASPDNRMLEIIEEDVHATLALPMGSLEVHAASAYEQKNKYTKLLEVRRRRWNLGRTETQKVGMMVEQILEETVEKNSKEILCYIYILRSTDDNCFFIILKSLAEITDAVEQKNKDKKKFLEEHIKEKQGPIVSDSKHRTTDVVEQKNKDKKKFLGEHGRG</sequence>
<dbReference type="Proteomes" id="UP001153076">
    <property type="component" value="Unassembled WGS sequence"/>
</dbReference>
<dbReference type="EMBL" id="JAKOGI010001019">
    <property type="protein sequence ID" value="KAJ8428357.1"/>
    <property type="molecule type" value="Genomic_DNA"/>
</dbReference>
<feature type="region of interest" description="Disordered" evidence="1">
    <location>
        <begin position="159"/>
        <end position="191"/>
    </location>
</feature>
<reference evidence="2" key="1">
    <citation type="submission" date="2022-04" db="EMBL/GenBank/DDBJ databases">
        <title>Carnegiea gigantea Genome sequencing and assembly v2.</title>
        <authorList>
            <person name="Copetti D."/>
            <person name="Sanderson M.J."/>
            <person name="Burquez A."/>
            <person name="Wojciechowski M.F."/>
        </authorList>
    </citation>
    <scope>NUCLEOTIDE SEQUENCE</scope>
    <source>
        <strain evidence="2">SGP5-SGP5p</strain>
        <tissue evidence="2">Aerial part</tissue>
    </source>
</reference>
<gene>
    <name evidence="2" type="ORF">Cgig2_002770</name>
</gene>
<evidence type="ECO:0000256" key="1">
    <source>
        <dbReference type="SAM" id="MobiDB-lite"/>
    </source>
</evidence>
<comment type="caution">
    <text evidence="2">The sequence shown here is derived from an EMBL/GenBank/DDBJ whole genome shotgun (WGS) entry which is preliminary data.</text>
</comment>
<dbReference type="OrthoDB" id="693469at2759"/>